<dbReference type="NCBIfam" id="TIGR00152">
    <property type="entry name" value="dephospho-CoA kinase"/>
    <property type="match status" value="1"/>
</dbReference>
<dbReference type="Gene3D" id="3.40.50.300">
    <property type="entry name" value="P-loop containing nucleotide triphosphate hydrolases"/>
    <property type="match status" value="1"/>
</dbReference>
<comment type="catalytic activity">
    <reaction evidence="8">
        <text>3'-dephospho-CoA + ATP = ADP + CoA + H(+)</text>
        <dbReference type="Rhea" id="RHEA:18245"/>
        <dbReference type="ChEBI" id="CHEBI:15378"/>
        <dbReference type="ChEBI" id="CHEBI:30616"/>
        <dbReference type="ChEBI" id="CHEBI:57287"/>
        <dbReference type="ChEBI" id="CHEBI:57328"/>
        <dbReference type="ChEBI" id="CHEBI:456216"/>
        <dbReference type="EC" id="2.7.1.24"/>
    </reaction>
</comment>
<feature type="binding site" evidence="8">
    <location>
        <begin position="16"/>
        <end position="21"/>
    </location>
    <ligand>
        <name>ATP</name>
        <dbReference type="ChEBI" id="CHEBI:30616"/>
    </ligand>
</feature>
<sequence length="204" mass="23300">MPKTMTKTIGITGGIASGKSTVTNYLRQKGFQVIDADAVVHELQAKGGKLYDILVDFYGNKILAPDGQLDRQALSEQFFSDDTVRAQVSALQNTIIRQELLARRDALLQKHEVVFMDIPLLFELDYQSQLDQVWLVYLDPAQQLNRLMKRNNYSEEQARKRIATQLSLDEKRHLADRIIDNSGDLSMTYELVDDLLEEVCHVEK</sequence>
<reference evidence="10 11" key="2">
    <citation type="submission" date="2018-02" db="EMBL/GenBank/DDBJ databases">
        <title>Whole genome sequencing analysis of Streptococcus pluranimalium isolated from cattle infected mastitis in China.</title>
        <authorList>
            <person name="Zhang J.-R."/>
            <person name="Hu G.-Z."/>
        </authorList>
    </citation>
    <scope>NUCLEOTIDE SEQUENCE [LARGE SCALE GENOMIC DNA]</scope>
    <source>
        <strain evidence="10 11">TH11417</strain>
    </source>
</reference>
<keyword evidence="2 8" id="KW-0963">Cytoplasm</keyword>
<dbReference type="KEGG" id="splr:C0J00_02630"/>
<dbReference type="CDD" id="cd02022">
    <property type="entry name" value="DPCK"/>
    <property type="match status" value="1"/>
</dbReference>
<comment type="subcellular location">
    <subcellularLocation>
        <location evidence="8">Cytoplasm</location>
    </subcellularLocation>
</comment>
<reference evidence="10 11" key="1">
    <citation type="submission" date="2017-12" db="EMBL/GenBank/DDBJ databases">
        <authorList>
            <person name="Hurst M.R.H."/>
        </authorList>
    </citation>
    <scope>NUCLEOTIDE SEQUENCE [LARGE SCALE GENOMIC DNA]</scope>
    <source>
        <strain evidence="10 11">TH11417</strain>
    </source>
</reference>
<keyword evidence="6 8" id="KW-0067">ATP-binding</keyword>
<comment type="pathway">
    <text evidence="8">Cofactor biosynthesis; coenzyme A biosynthesis; CoA from (R)-pantothenate: step 5/5.</text>
</comment>
<dbReference type="PANTHER" id="PTHR10695">
    <property type="entry name" value="DEPHOSPHO-COA KINASE-RELATED"/>
    <property type="match status" value="1"/>
</dbReference>
<evidence type="ECO:0000256" key="2">
    <source>
        <dbReference type="ARBA" id="ARBA00022490"/>
    </source>
</evidence>
<keyword evidence="3 8" id="KW-0808">Transferase</keyword>
<dbReference type="OrthoDB" id="9812943at2"/>
<dbReference type="InterPro" id="IPR027417">
    <property type="entry name" value="P-loop_NTPase"/>
</dbReference>
<dbReference type="GO" id="GO:0005524">
    <property type="term" value="F:ATP binding"/>
    <property type="evidence" value="ECO:0007669"/>
    <property type="project" value="UniProtKB-UniRule"/>
</dbReference>
<keyword evidence="11" id="KW-1185">Reference proteome</keyword>
<protein>
    <recommendedName>
        <fullName evidence="8 9">Dephospho-CoA kinase</fullName>
        <ecNumber evidence="8 9">2.7.1.24</ecNumber>
    </recommendedName>
    <alternativeName>
        <fullName evidence="8">Dephosphocoenzyme A kinase</fullName>
    </alternativeName>
</protein>
<evidence type="ECO:0000256" key="3">
    <source>
        <dbReference type="ARBA" id="ARBA00022679"/>
    </source>
</evidence>
<dbReference type="InterPro" id="IPR001977">
    <property type="entry name" value="Depp_CoAkinase"/>
</dbReference>
<comment type="function">
    <text evidence="8">Catalyzes the phosphorylation of the 3'-hydroxyl group of dephosphocoenzyme A to form coenzyme A.</text>
</comment>
<evidence type="ECO:0000256" key="5">
    <source>
        <dbReference type="ARBA" id="ARBA00022777"/>
    </source>
</evidence>
<dbReference type="GO" id="GO:0004140">
    <property type="term" value="F:dephospho-CoA kinase activity"/>
    <property type="evidence" value="ECO:0007669"/>
    <property type="project" value="UniProtKB-UniRule"/>
</dbReference>
<keyword evidence="5 8" id="KW-0418">Kinase</keyword>
<dbReference type="UniPathway" id="UPA00241">
    <property type="reaction ID" value="UER00356"/>
</dbReference>
<evidence type="ECO:0000256" key="1">
    <source>
        <dbReference type="ARBA" id="ARBA00009018"/>
    </source>
</evidence>
<dbReference type="Pfam" id="PF01121">
    <property type="entry name" value="CoaE"/>
    <property type="match status" value="1"/>
</dbReference>
<accession>A0A2L0D2P1</accession>
<keyword evidence="4 8" id="KW-0547">Nucleotide-binding</keyword>
<evidence type="ECO:0000256" key="9">
    <source>
        <dbReference type="NCBIfam" id="TIGR00152"/>
    </source>
</evidence>
<keyword evidence="7 8" id="KW-0173">Coenzyme A biosynthesis</keyword>
<dbReference type="GO" id="GO:0015937">
    <property type="term" value="P:coenzyme A biosynthetic process"/>
    <property type="evidence" value="ECO:0007669"/>
    <property type="project" value="UniProtKB-UniRule"/>
</dbReference>
<evidence type="ECO:0000256" key="4">
    <source>
        <dbReference type="ARBA" id="ARBA00022741"/>
    </source>
</evidence>
<evidence type="ECO:0000256" key="6">
    <source>
        <dbReference type="ARBA" id="ARBA00022840"/>
    </source>
</evidence>
<evidence type="ECO:0000313" key="10">
    <source>
        <dbReference type="EMBL" id="AUW96097.1"/>
    </source>
</evidence>
<dbReference type="SUPFAM" id="SSF52540">
    <property type="entry name" value="P-loop containing nucleoside triphosphate hydrolases"/>
    <property type="match status" value="1"/>
</dbReference>
<proteinExistence type="inferred from homology"/>
<organism evidence="10 11">
    <name type="scientific">Streptococcus pluranimalium</name>
    <dbReference type="NCBI Taxonomy" id="82348"/>
    <lineage>
        <taxon>Bacteria</taxon>
        <taxon>Bacillati</taxon>
        <taxon>Bacillota</taxon>
        <taxon>Bacilli</taxon>
        <taxon>Lactobacillales</taxon>
        <taxon>Streptococcaceae</taxon>
        <taxon>Streptococcus</taxon>
    </lineage>
</organism>
<dbReference type="GO" id="GO:0005737">
    <property type="term" value="C:cytoplasm"/>
    <property type="evidence" value="ECO:0007669"/>
    <property type="project" value="UniProtKB-SubCell"/>
</dbReference>
<dbReference type="AlphaFoldDB" id="A0A2L0D2P1"/>
<dbReference type="EC" id="2.7.1.24" evidence="8 9"/>
<evidence type="ECO:0000313" key="11">
    <source>
        <dbReference type="Proteomes" id="UP000238956"/>
    </source>
</evidence>
<dbReference type="EMBL" id="CP025536">
    <property type="protein sequence ID" value="AUW96097.1"/>
    <property type="molecule type" value="Genomic_DNA"/>
</dbReference>
<name>A0A2L0D2P1_9STRE</name>
<evidence type="ECO:0000256" key="7">
    <source>
        <dbReference type="ARBA" id="ARBA00022993"/>
    </source>
</evidence>
<evidence type="ECO:0000256" key="8">
    <source>
        <dbReference type="HAMAP-Rule" id="MF_00376"/>
    </source>
</evidence>
<dbReference type="PROSITE" id="PS51219">
    <property type="entry name" value="DPCK"/>
    <property type="match status" value="1"/>
</dbReference>
<dbReference type="Proteomes" id="UP000238956">
    <property type="component" value="Chromosome"/>
</dbReference>
<comment type="similarity">
    <text evidence="1 8">Belongs to the CoaE family.</text>
</comment>
<dbReference type="HAMAP" id="MF_00376">
    <property type="entry name" value="Dephospho_CoA_kinase"/>
    <property type="match status" value="1"/>
</dbReference>
<gene>
    <name evidence="8" type="primary">coaE</name>
    <name evidence="10" type="ORF">C0J00_02630</name>
</gene>
<dbReference type="PANTHER" id="PTHR10695:SF46">
    <property type="entry name" value="BIFUNCTIONAL COENZYME A SYNTHASE-RELATED"/>
    <property type="match status" value="1"/>
</dbReference>
<dbReference type="FunFam" id="3.40.50.300:FF:000991">
    <property type="entry name" value="Dephospho-CoA kinase"/>
    <property type="match status" value="1"/>
</dbReference>